<sequence length="108" mass="11913">MIRAFPLVAVFAVLATLCLSTTSAIPVAKREATSTAECVQEHWDLVRELLSKLTEDQKGCVPELFMGDEPITTAPSVDNIEAGLDKLEEYDSVDFDDFLTFVKCNNNV</sequence>
<evidence type="ECO:0000256" key="1">
    <source>
        <dbReference type="SAM" id="SignalP"/>
    </source>
</evidence>
<proteinExistence type="predicted"/>
<keyword evidence="4" id="KW-1185">Reference proteome</keyword>
<keyword evidence="1" id="KW-0732">Signal</keyword>
<evidence type="ECO:0000313" key="2">
    <source>
        <dbReference type="EMBL" id="KAF9551985.1"/>
    </source>
</evidence>
<reference evidence="2" key="1">
    <citation type="journal article" date="2020" name="Fungal Divers.">
        <title>Resolving the Mortierellaceae phylogeny through synthesis of multi-gene phylogenetics and phylogenomics.</title>
        <authorList>
            <person name="Vandepol N."/>
            <person name="Liber J."/>
            <person name="Desiro A."/>
            <person name="Na H."/>
            <person name="Kennedy M."/>
            <person name="Barry K."/>
            <person name="Grigoriev I.V."/>
            <person name="Miller A.N."/>
            <person name="O'Donnell K."/>
            <person name="Stajich J.E."/>
            <person name="Bonito G."/>
        </authorList>
    </citation>
    <scope>NUCLEOTIDE SEQUENCE</scope>
    <source>
        <strain evidence="2">NRRL 2591</strain>
    </source>
</reference>
<comment type="caution">
    <text evidence="2">The sequence shown here is derived from an EMBL/GenBank/DDBJ whole genome shotgun (WGS) entry which is preliminary data.</text>
</comment>
<organism evidence="2 4">
    <name type="scientific">Mortierella hygrophila</name>
    <dbReference type="NCBI Taxonomy" id="979708"/>
    <lineage>
        <taxon>Eukaryota</taxon>
        <taxon>Fungi</taxon>
        <taxon>Fungi incertae sedis</taxon>
        <taxon>Mucoromycota</taxon>
        <taxon>Mortierellomycotina</taxon>
        <taxon>Mortierellomycetes</taxon>
        <taxon>Mortierellales</taxon>
        <taxon>Mortierellaceae</taxon>
        <taxon>Mortierella</taxon>
    </lineage>
</organism>
<accession>A0A9P6K923</accession>
<protein>
    <submittedName>
        <fullName evidence="2">Uncharacterized protein</fullName>
    </submittedName>
</protein>
<feature type="chain" id="PRO_5040653575" evidence="1">
    <location>
        <begin position="25"/>
        <end position="108"/>
    </location>
</feature>
<evidence type="ECO:0000313" key="4">
    <source>
        <dbReference type="Proteomes" id="UP000723463"/>
    </source>
</evidence>
<gene>
    <name evidence="2" type="ORF">EC957_000058</name>
    <name evidence="3" type="ORF">EC957_000073</name>
</gene>
<dbReference type="EMBL" id="JAAAXW010000001">
    <property type="protein sequence ID" value="KAF9551985.1"/>
    <property type="molecule type" value="Genomic_DNA"/>
</dbReference>
<dbReference type="Proteomes" id="UP000723463">
    <property type="component" value="Unassembled WGS sequence"/>
</dbReference>
<dbReference type="EMBL" id="JAAAXW010000001">
    <property type="protein sequence ID" value="KAF9552000.1"/>
    <property type="molecule type" value="Genomic_DNA"/>
</dbReference>
<evidence type="ECO:0000313" key="3">
    <source>
        <dbReference type="EMBL" id="KAF9552000.1"/>
    </source>
</evidence>
<name>A0A9P6K923_9FUNG</name>
<feature type="signal peptide" evidence="1">
    <location>
        <begin position="1"/>
        <end position="24"/>
    </location>
</feature>
<dbReference type="AlphaFoldDB" id="A0A9P6K923"/>